<comment type="caution">
    <text evidence="2">The sequence shown here is derived from an EMBL/GenBank/DDBJ whole genome shotgun (WGS) entry which is preliminary data.</text>
</comment>
<reference evidence="2" key="1">
    <citation type="submission" date="2019-08" db="EMBL/GenBank/DDBJ databases">
        <title>The genome of the North American firefly Photinus pyralis.</title>
        <authorList>
            <consortium name="Photinus pyralis genome working group"/>
            <person name="Fallon T.R."/>
            <person name="Sander Lower S.E."/>
            <person name="Weng J.-K."/>
        </authorList>
    </citation>
    <scope>NUCLEOTIDE SEQUENCE</scope>
    <source>
        <strain evidence="2">TRF0915ILg1</strain>
        <tissue evidence="2">Whole body</tissue>
    </source>
</reference>
<keyword evidence="3" id="KW-1185">Reference proteome</keyword>
<feature type="compositionally biased region" description="Basic and acidic residues" evidence="1">
    <location>
        <begin position="145"/>
        <end position="163"/>
    </location>
</feature>
<evidence type="ECO:0000313" key="3">
    <source>
        <dbReference type="Proteomes" id="UP000801492"/>
    </source>
</evidence>
<dbReference type="SUPFAM" id="SSF57903">
    <property type="entry name" value="FYVE/PHD zinc finger"/>
    <property type="match status" value="1"/>
</dbReference>
<name>A0A8K0CSQ5_IGNLU</name>
<dbReference type="EMBL" id="VTPC01049064">
    <property type="protein sequence ID" value="KAF2890642.1"/>
    <property type="molecule type" value="Genomic_DNA"/>
</dbReference>
<feature type="compositionally biased region" description="Basic and acidic residues" evidence="1">
    <location>
        <begin position="120"/>
        <end position="133"/>
    </location>
</feature>
<dbReference type="Proteomes" id="UP000801492">
    <property type="component" value="Unassembled WGS sequence"/>
</dbReference>
<dbReference type="InterPro" id="IPR011011">
    <property type="entry name" value="Znf_FYVE_PHD"/>
</dbReference>
<feature type="compositionally biased region" description="Basic residues" evidence="1">
    <location>
        <begin position="175"/>
        <end position="184"/>
    </location>
</feature>
<accession>A0A8K0CSQ5</accession>
<feature type="region of interest" description="Disordered" evidence="1">
    <location>
        <begin position="119"/>
        <end position="201"/>
    </location>
</feature>
<dbReference type="InterPro" id="IPR013083">
    <property type="entry name" value="Znf_RING/FYVE/PHD"/>
</dbReference>
<proteinExistence type="predicted"/>
<sequence length="294" mass="33533">MMTMVKEMIFQLEISQRNDNENFLIPLEDDYDDAPDLANNNDYVPDLDNNYYIPESNDKTDFPILNISNVPASINIPINCCGSDAGNNVATSDNDAIDESIPSASNNAVQLRDYLLWPKTPERKGKKNSEKRSHVITSSGWKAIFEGKEREKREKEKKKEDNKKKRNEKTVANTKKQHRTKKGKEKAIGEPMKQSPTRQPLTHVRNLSSLSENPSTFESLVQSSAVQHNNGNIVLPPKNNIIRNKGLCFICVANISLLNFGIQCQKCTRLYHLKCLRKHSLYKEYFTCKVCINK</sequence>
<evidence type="ECO:0000256" key="1">
    <source>
        <dbReference type="SAM" id="MobiDB-lite"/>
    </source>
</evidence>
<gene>
    <name evidence="2" type="ORF">ILUMI_15531</name>
</gene>
<dbReference type="Gene3D" id="3.30.40.10">
    <property type="entry name" value="Zinc/RING finger domain, C3HC4 (zinc finger)"/>
    <property type="match status" value="1"/>
</dbReference>
<evidence type="ECO:0000313" key="2">
    <source>
        <dbReference type="EMBL" id="KAF2890642.1"/>
    </source>
</evidence>
<dbReference type="AlphaFoldDB" id="A0A8K0CSQ5"/>
<protein>
    <submittedName>
        <fullName evidence="2">Uncharacterized protein</fullName>
    </submittedName>
</protein>
<dbReference type="OrthoDB" id="4327074at2759"/>
<dbReference type="CDD" id="cd15489">
    <property type="entry name" value="PHD_SF"/>
    <property type="match status" value="1"/>
</dbReference>
<organism evidence="2 3">
    <name type="scientific">Ignelater luminosus</name>
    <name type="common">Cucubano</name>
    <name type="synonym">Pyrophorus luminosus</name>
    <dbReference type="NCBI Taxonomy" id="2038154"/>
    <lineage>
        <taxon>Eukaryota</taxon>
        <taxon>Metazoa</taxon>
        <taxon>Ecdysozoa</taxon>
        <taxon>Arthropoda</taxon>
        <taxon>Hexapoda</taxon>
        <taxon>Insecta</taxon>
        <taxon>Pterygota</taxon>
        <taxon>Neoptera</taxon>
        <taxon>Endopterygota</taxon>
        <taxon>Coleoptera</taxon>
        <taxon>Polyphaga</taxon>
        <taxon>Elateriformia</taxon>
        <taxon>Elateroidea</taxon>
        <taxon>Elateridae</taxon>
        <taxon>Agrypninae</taxon>
        <taxon>Pyrophorini</taxon>
        <taxon>Ignelater</taxon>
    </lineage>
</organism>